<evidence type="ECO:0000259" key="2">
    <source>
        <dbReference type="Pfam" id="PF03724"/>
    </source>
</evidence>
<keyword evidence="1" id="KW-0732">Signal</keyword>
<dbReference type="RefSeq" id="WP_072762818.1">
    <property type="nucleotide sequence ID" value="NZ_FQYX01000001.1"/>
</dbReference>
<evidence type="ECO:0000313" key="3">
    <source>
        <dbReference type="EMBL" id="SHI37416.1"/>
    </source>
</evidence>
<dbReference type="InterPro" id="IPR053147">
    <property type="entry name" value="Hsp_HslJ-like"/>
</dbReference>
<dbReference type="EMBL" id="FQYX01000001">
    <property type="protein sequence ID" value="SHI37416.1"/>
    <property type="molecule type" value="Genomic_DNA"/>
</dbReference>
<protein>
    <submittedName>
        <fullName evidence="3">Heat shock protein HslJ</fullName>
    </submittedName>
</protein>
<feature type="domain" description="DUF306" evidence="2">
    <location>
        <begin position="151"/>
        <end position="262"/>
    </location>
</feature>
<dbReference type="Pfam" id="PF03724">
    <property type="entry name" value="META"/>
    <property type="match status" value="2"/>
</dbReference>
<name>A0A1M6ALS1_9FLAO</name>
<dbReference type="OrthoDB" id="880459at2"/>
<dbReference type="AlphaFoldDB" id="A0A1M6ALS1"/>
<dbReference type="PANTHER" id="PTHR35535">
    <property type="entry name" value="HEAT SHOCK PROTEIN HSLJ"/>
    <property type="match status" value="1"/>
</dbReference>
<dbReference type="InterPro" id="IPR005184">
    <property type="entry name" value="DUF306_Meta_HslJ"/>
</dbReference>
<reference evidence="4" key="1">
    <citation type="submission" date="2016-11" db="EMBL/GenBank/DDBJ databases">
        <authorList>
            <person name="Varghese N."/>
            <person name="Submissions S."/>
        </authorList>
    </citation>
    <scope>NUCLEOTIDE SEQUENCE [LARGE SCALE GENOMIC DNA]</scope>
    <source>
        <strain evidence="4">CGMCC 1.8863</strain>
    </source>
</reference>
<dbReference type="PROSITE" id="PS51257">
    <property type="entry name" value="PROKAR_LIPOPROTEIN"/>
    <property type="match status" value="1"/>
</dbReference>
<feature type="domain" description="DUF306" evidence="2">
    <location>
        <begin position="33"/>
        <end position="142"/>
    </location>
</feature>
<keyword evidence="4" id="KW-1185">Reference proteome</keyword>
<dbReference type="STRING" id="558155.SAMN04487911_101270"/>
<organism evidence="3 4">
    <name type="scientific">Arenibacter nanhaiticus</name>
    <dbReference type="NCBI Taxonomy" id="558155"/>
    <lineage>
        <taxon>Bacteria</taxon>
        <taxon>Pseudomonadati</taxon>
        <taxon>Bacteroidota</taxon>
        <taxon>Flavobacteriia</taxon>
        <taxon>Flavobacteriales</taxon>
        <taxon>Flavobacteriaceae</taxon>
        <taxon>Arenibacter</taxon>
    </lineage>
</organism>
<feature type="chain" id="PRO_5012612756" evidence="1">
    <location>
        <begin position="22"/>
        <end position="268"/>
    </location>
</feature>
<accession>A0A1M6ALS1</accession>
<dbReference type="Gene3D" id="2.40.128.270">
    <property type="match status" value="2"/>
</dbReference>
<dbReference type="PANTHER" id="PTHR35535:SF2">
    <property type="entry name" value="DUF306 DOMAIN-CONTAINING PROTEIN"/>
    <property type="match status" value="1"/>
</dbReference>
<keyword evidence="3" id="KW-0346">Stress response</keyword>
<feature type="signal peptide" evidence="1">
    <location>
        <begin position="1"/>
        <end position="21"/>
    </location>
</feature>
<evidence type="ECO:0000256" key="1">
    <source>
        <dbReference type="SAM" id="SignalP"/>
    </source>
</evidence>
<sequence length="268" mass="29903">MKTQFATFILLAITAVSCNSAKQLIQEEVFSKEAITDTKWVLTVLEGATVGANQNGEELHFVLNSKDNTINGFFGCNIVNGSYVLQPGNRIRFEKLAVTRMACPDAKVNESEVLKVLEMVDNYTLNGDAIMLSVGRRAPLAIFTKKTIPTNEITEKYWKLKTLEGKDVVMAENQEKEIFFRLNGAENRVAGFAGCNSFGGTFTLEEGNRIRFSNVMTTMMACPDVDFNESEFLQIFELADNYTIHGDTLMLNVGRRAPLAVFEAVYME</sequence>
<evidence type="ECO:0000313" key="4">
    <source>
        <dbReference type="Proteomes" id="UP000184231"/>
    </source>
</evidence>
<dbReference type="Proteomes" id="UP000184231">
    <property type="component" value="Unassembled WGS sequence"/>
</dbReference>
<dbReference type="InterPro" id="IPR038670">
    <property type="entry name" value="HslJ-like_sf"/>
</dbReference>
<proteinExistence type="predicted"/>
<gene>
    <name evidence="3" type="ORF">SAMN04487911_101270</name>
</gene>